<evidence type="ECO:0000256" key="17">
    <source>
        <dbReference type="ARBA" id="ARBA00023200"/>
    </source>
</evidence>
<evidence type="ECO:0000256" key="8">
    <source>
        <dbReference type="ARBA" id="ARBA00022679"/>
    </source>
</evidence>
<evidence type="ECO:0000256" key="22">
    <source>
        <dbReference type="ARBA" id="ARBA00030436"/>
    </source>
</evidence>
<dbReference type="GO" id="GO:0005524">
    <property type="term" value="F:ATP binding"/>
    <property type="evidence" value="ECO:0007669"/>
    <property type="project" value="UniProtKB-KW"/>
</dbReference>
<evidence type="ECO:0000256" key="10">
    <source>
        <dbReference type="ARBA" id="ARBA00022695"/>
    </source>
</evidence>
<evidence type="ECO:0000256" key="23">
    <source>
        <dbReference type="ARBA" id="ARBA00031012"/>
    </source>
</evidence>
<evidence type="ECO:0000256" key="11">
    <source>
        <dbReference type="ARBA" id="ARBA00022741"/>
    </source>
</evidence>
<evidence type="ECO:0000256" key="4">
    <source>
        <dbReference type="ARBA" id="ARBA00012582"/>
    </source>
</evidence>
<evidence type="ECO:0000259" key="27">
    <source>
        <dbReference type="PROSITE" id="PS50526"/>
    </source>
</evidence>
<evidence type="ECO:0000256" key="25">
    <source>
        <dbReference type="ARBA" id="ARBA00047370"/>
    </source>
</evidence>
<evidence type="ECO:0000256" key="9">
    <source>
        <dbReference type="ARBA" id="ARBA00022691"/>
    </source>
</evidence>
<comment type="catalytic activity">
    <reaction evidence="19">
        <text>a 5'-end triphospho-adenylyl-adenylyl-cytidylyl-adenosine in mRNA + GDP + H(+) = a 5'-end (5'-triphosphoguanosine)-adenylyl-adenylyl-cytidylyl-adenosine in mRNA + diphosphate</text>
        <dbReference type="Rhea" id="RHEA:65436"/>
        <dbReference type="Rhea" id="RHEA-COMP:16797"/>
        <dbReference type="Rhea" id="RHEA-COMP:16799"/>
        <dbReference type="ChEBI" id="CHEBI:15378"/>
        <dbReference type="ChEBI" id="CHEBI:33019"/>
        <dbReference type="ChEBI" id="CHEBI:58189"/>
        <dbReference type="ChEBI" id="CHEBI:156484"/>
        <dbReference type="ChEBI" id="CHEBI:156503"/>
        <dbReference type="EC" id="2.7.7.88"/>
    </reaction>
</comment>
<accession>A0A7D7F852</accession>
<evidence type="ECO:0000256" key="12">
    <source>
        <dbReference type="ARBA" id="ARBA00022801"/>
    </source>
</evidence>
<feature type="domain" description="RdRp catalytic" evidence="27">
    <location>
        <begin position="567"/>
        <end position="741"/>
    </location>
</feature>
<dbReference type="EC" id="2.7.7.88" evidence="4"/>
<dbReference type="GO" id="GO:0016787">
    <property type="term" value="F:hydrolase activity"/>
    <property type="evidence" value="ECO:0007669"/>
    <property type="project" value="UniProtKB-KW"/>
</dbReference>
<evidence type="ECO:0000256" key="3">
    <source>
        <dbReference type="ARBA" id="ARBA00012494"/>
    </source>
</evidence>
<keyword evidence="6" id="KW-0489">Methyltransferase</keyword>
<organism evidence="29">
    <name type="scientific">Lepidopteran rhabdo-related virus OKIAV32</name>
    <dbReference type="NCBI Taxonomy" id="2746299"/>
    <lineage>
        <taxon>Viruses</taxon>
        <taxon>Riboviria</taxon>
        <taxon>Orthornavirae</taxon>
        <taxon>Negarnaviricota</taxon>
        <taxon>Haploviricotina</taxon>
        <taxon>Monjiviricetes</taxon>
        <taxon>Mononegavirales</taxon>
        <taxon>Rhabdoviridae</taxon>
    </lineage>
</organism>
<sequence length="2128" mass="243248">MKMDTDEDYIRVKAKPPLPAHCDAPLTFINVRKALLRPAPGQYINKRNPCRREWIQMKENLEDDTIIWHDPSHVQNTLLNHFNPTPSPVDQLERLQALNVAHQVYDLQVRSILTSMGLKHLPLDVSPLRNNHILARLYQVRCFFEEAVALTSNKNHPSGSWWKRDNSIIQYQYGDLRMMAGDNLWYINFAGKTILTSRDHLTLYADLAAQRYNLILHAEIMKQTTMDTTPTTDHLLALFRVGDEILERAGNIAYKLIYTLEESCVSRAIGNYEGGHWTQSRFRQAICKDMIGLARDYQVYDLYNQREELLDKLWERNPSQLIQCYGLYRIWGHPTLEPLLGVNALKHKGLRARWYNGTAALEINNTFKEDFITKFINRHKEWPALDVSLLSPYNPIRVHYERKLQFPIHDRYYKRDHLSMVKFKAIFPIDPKFDLIEFIDDKSISLAFPDLIEEIIHNKSIGNSLARSLLLAFLKSDISDPEKFLRRIDVEGFPTGEISIGVREKEREGKLEARLFGLLTLIKRSYVVLTEKLIADNLFPYFPEITMTDDELSLETKRLNFTRLIHRVIMVSVDFRKWNTNMRHHDTLPFFDTLDDMFGFENCFKRTHEMFHGSFMYLIDGSYLPTVTPLGLEPDEGCWYGHLGGIEGLRQKGWTVWTVVLLKMAAEPFDFDLKIMGQGDNQMLSLEFPESYSSQLMIEQTNKFLDGLDNILAVIGPSLKLEETWISTDFFLYGKYPIYKGSAVCMSMKKACRMFRGCNEDYPTVESSLSSLAANLYSAVSSDHVTQPLYLLYLIEAVGLFQINIRRPYLQRSSFPELIDRKSSFNVFSNTTGSLTRKCPDILSLKSHLQSDHLYIGLLLCPRTLGGYPIVMYASLLVKGFPDQLSYDIATLTLIETYNPHLSDLVRKLKSPPLSLDLNYELLAQNPEAINIETTQAPSEARRTAMIEFLKNTHHVTQPYVVEFLSILDIPSQASLTDYLFSNHEIHPKVINIFTQATPFYRAQQVIGKLQKTPTMARVYQQEGDKDLYHILERAELNHFKSVLRIIFENRRPLSALEPYDSAVDHAQILRNIGWQKEVIGVDCAPPHEIFYLESVVPSVPCDATTELDKGYISVRLIASSSTCQNPHLIGPVFPYRGSVTKTKIESVATHIKSKCPSLLQRAIAVAELENWVFQRGGALSHLARALVAQLTDVPFDLLIPEVDQISGAYQHRLRSDRVDNGGVCAVLPSQSSKIQLDTSSLVYLNKGSKNKNFMFQSPMVMVLLLIGEGLLLNTCKFPDSALFHFHIKNSVSIKDRKEAPVEYTPPATSVTLISNPSSPYLYFPSNKITNLIKSRIRYPPTPKESRTTFPLSDRFHSLLAYECVNLLDPWAWTSGRSPKRTTMGITINWAFSTNLPLWVDLLAMLILSSFFLIERSFEPTEWISKCLAIVKSSPLDSWTNMTNICFNKDYPGGLYRHHHILGGQTSEVLTPSCVAYTIKSSVLASIVNISRSLTTLSSMQSLWAPVSVPGPLHPLRVASIWSWISKGRPVSREIIKDMQEKVMRLQGVPPHPALPIEISRGWSLSVGISPESLDYLCKCDLSCETKDLSVCRFIGVEDVSSCYWDILTLSDQDLPTGMYNQQWDHWENLSLLTSRDYESYQYRHLPLPASGCYKLLSVIEANELRSYQTYACLADGTGGFTRVCCLLPWSVTVFFNTLVNPQDLVPQMAPIQNIPDIADLPLKLTSKIVGLDITNNFPSDITSQGYALTVRRECKTSFEVVTGDAESPEYYDPLNVLKLFRSYTMFCSIMRSRVGIFKIHTRNPALLGHCITMLLSHFQNVQIRRSKYSLRSNMEVYIYCTMNPQVSSPYKPNWAKSGMDEENIASLSSILESKLIPLLSDRISIPDHIERQYTASLSPHLTNHDLFNNFKLYFPWINEDTTLPGAQRVPIQYPEDIDRWIHSTHRSSVKGAHSTTTVMRLENFKQAEINILMMSHILCVILDTEPTRWNEIIPVIIKQGYLLWYSTTQSHWHFLFSISDLPDVDHLSGTQVHPVLSTIEHIVVQKVCRMVGLLRFLGVRGVVTPKSKRAIDTFSKYKGRGFLMDPNRPVNPFVMSLLSGDRYNGRTKPWFLYPDFLIRQEKRLLGA</sequence>
<keyword evidence="14" id="KW-0946">Virion</keyword>
<reference evidence="29" key="2">
    <citation type="submission" date="2020-03" db="EMBL/GenBank/DDBJ databases">
        <authorList>
            <person name="Kafer S."/>
            <person name="Paraskevopoulou S."/>
            <person name="Zirkel F."/>
            <person name="Wieseke N."/>
            <person name="Donath A."/>
            <person name="Petersen M."/>
            <person name="Jones T.C."/>
            <person name="Liu S."/>
            <person name="Zhou X."/>
            <person name="Middendorf M."/>
            <person name="Junglen S."/>
            <person name="Misof B."/>
            <person name="Drosten C."/>
        </authorList>
    </citation>
    <scope>NUCLEOTIDE SEQUENCE</scope>
    <source>
        <strain evidence="29">OKIAV32</strain>
    </source>
</reference>
<keyword evidence="11" id="KW-0547">Nucleotide-binding</keyword>
<evidence type="ECO:0000256" key="6">
    <source>
        <dbReference type="ARBA" id="ARBA00022603"/>
    </source>
</evidence>
<evidence type="ECO:0000256" key="19">
    <source>
        <dbReference type="ARBA" id="ARBA00024494"/>
    </source>
</evidence>
<comment type="catalytic activity">
    <reaction evidence="26">
        <text>GTP + H2O = GDP + phosphate + H(+)</text>
        <dbReference type="Rhea" id="RHEA:19669"/>
        <dbReference type="ChEBI" id="CHEBI:15377"/>
        <dbReference type="ChEBI" id="CHEBI:15378"/>
        <dbReference type="ChEBI" id="CHEBI:37565"/>
        <dbReference type="ChEBI" id="CHEBI:43474"/>
        <dbReference type="ChEBI" id="CHEBI:58189"/>
    </reaction>
</comment>
<keyword evidence="15" id="KW-0693">Viral RNA replication</keyword>
<evidence type="ECO:0000256" key="5">
    <source>
        <dbReference type="ARBA" id="ARBA00022484"/>
    </source>
</evidence>
<keyword evidence="8" id="KW-0808">Transferase</keyword>
<comment type="catalytic activity">
    <reaction evidence="24">
        <text>a 5'-end (5'-triphosphoguanosine)-adenylyl-adenylyl-cytidylyl-adenosine in mRNA + S-adenosyl-L-methionine = a 5'-end (5'-triphosphoguanosine)-(2'-O-methyladenylyl)-adenylyl-cytidylyl-adenosine in mRNA + S-adenosyl-L-homocysteine + H(+)</text>
        <dbReference type="Rhea" id="RHEA:65380"/>
        <dbReference type="Rhea" id="RHEA-COMP:16797"/>
        <dbReference type="Rhea" id="RHEA-COMP:16801"/>
        <dbReference type="ChEBI" id="CHEBI:15378"/>
        <dbReference type="ChEBI" id="CHEBI:57856"/>
        <dbReference type="ChEBI" id="CHEBI:59789"/>
        <dbReference type="ChEBI" id="CHEBI:156482"/>
        <dbReference type="ChEBI" id="CHEBI:156484"/>
    </reaction>
</comment>
<dbReference type="EC" id="2.7.7.48" evidence="3"/>
<dbReference type="GO" id="GO:0004482">
    <property type="term" value="F:mRNA 5'-cap (guanine-N7-)-methyltransferase activity"/>
    <property type="evidence" value="ECO:0007669"/>
    <property type="project" value="InterPro"/>
</dbReference>
<evidence type="ECO:0000256" key="26">
    <source>
        <dbReference type="ARBA" id="ARBA00048548"/>
    </source>
</evidence>
<name>A0A7D7F852_9RHAB</name>
<comment type="subcellular location">
    <subcellularLocation>
        <location evidence="1">Host cytoplasm</location>
    </subcellularLocation>
    <subcellularLocation>
        <location evidence="2">Virion</location>
    </subcellularLocation>
</comment>
<keyword evidence="18" id="KW-0511">Multifunctional enzyme</keyword>
<evidence type="ECO:0000256" key="1">
    <source>
        <dbReference type="ARBA" id="ARBA00004192"/>
    </source>
</evidence>
<keyword evidence="16" id="KW-0506">mRNA capping</keyword>
<dbReference type="InterPro" id="IPR026890">
    <property type="entry name" value="Mononeg_mRNAcap"/>
</dbReference>
<dbReference type="EC" id="2.1.1.375" evidence="21"/>
<dbReference type="Pfam" id="PF00946">
    <property type="entry name" value="Mononeg_RNA_pol"/>
    <property type="match status" value="1"/>
</dbReference>
<evidence type="ECO:0000256" key="21">
    <source>
        <dbReference type="ARBA" id="ARBA00026099"/>
    </source>
</evidence>
<dbReference type="PROSITE" id="PS50526">
    <property type="entry name" value="RDRP_SSRNA_NEG_NONSEG"/>
    <property type="match status" value="1"/>
</dbReference>
<evidence type="ECO:0000256" key="24">
    <source>
        <dbReference type="ARBA" id="ARBA00047332"/>
    </source>
</evidence>
<dbReference type="GO" id="GO:0044423">
    <property type="term" value="C:virion component"/>
    <property type="evidence" value="ECO:0007669"/>
    <property type="project" value="UniProtKB-KW"/>
</dbReference>
<evidence type="ECO:0000256" key="20">
    <source>
        <dbReference type="ARBA" id="ARBA00024499"/>
    </source>
</evidence>
<dbReference type="InterPro" id="IPR025786">
    <property type="entry name" value="Mononega_L_MeTrfase"/>
</dbReference>
<evidence type="ECO:0000259" key="28">
    <source>
        <dbReference type="PROSITE" id="PS51590"/>
    </source>
</evidence>
<dbReference type="InterPro" id="IPR014023">
    <property type="entry name" value="Mononeg_RNA_pol_cat"/>
</dbReference>
<protein>
    <recommendedName>
        <fullName evidence="23">Replicase</fullName>
        <ecNumber evidence="21">2.1.1.375</ecNumber>
        <ecNumber evidence="3">2.7.7.48</ecNumber>
        <ecNumber evidence="4">2.7.7.88</ecNumber>
    </recommendedName>
    <alternativeName>
        <fullName evidence="22">Transcriptase</fullName>
    </alternativeName>
</protein>
<evidence type="ECO:0000256" key="18">
    <source>
        <dbReference type="ARBA" id="ARBA00023268"/>
    </source>
</evidence>
<keyword evidence="7" id="KW-0507">mRNA processing</keyword>
<dbReference type="GO" id="GO:0030430">
    <property type="term" value="C:host cell cytoplasm"/>
    <property type="evidence" value="ECO:0007669"/>
    <property type="project" value="UniProtKB-SubCell"/>
</dbReference>
<evidence type="ECO:0000256" key="2">
    <source>
        <dbReference type="ARBA" id="ARBA00004328"/>
    </source>
</evidence>
<keyword evidence="10" id="KW-0548">Nucleotidyltransferase</keyword>
<reference evidence="29" key="1">
    <citation type="journal article" date="2019" name="PLoS Pathog.">
        <title>Re-assessing the diversity of negative strand RNA viruses in insects.</title>
        <authorList>
            <person name="Kafer S."/>
            <person name="Paraskevopoulou S."/>
            <person name="Zirkel F."/>
            <person name="Wieseke N."/>
            <person name="Donath A."/>
            <person name="Petersen M."/>
            <person name="Jones T.C."/>
            <person name="Liu S."/>
            <person name="Zhou X."/>
            <person name="Middendorf M."/>
            <person name="Junglen S."/>
            <person name="Misof B."/>
            <person name="Drosten C."/>
        </authorList>
    </citation>
    <scope>NUCLEOTIDE SEQUENCE</scope>
    <source>
        <strain evidence="29">OKIAV32</strain>
    </source>
</reference>
<evidence type="ECO:0000256" key="15">
    <source>
        <dbReference type="ARBA" id="ARBA00022953"/>
    </source>
</evidence>
<evidence type="ECO:0000256" key="14">
    <source>
        <dbReference type="ARBA" id="ARBA00022844"/>
    </source>
</evidence>
<keyword evidence="12" id="KW-0378">Hydrolase</keyword>
<dbReference type="GO" id="GO:0003968">
    <property type="term" value="F:RNA-directed RNA polymerase activity"/>
    <property type="evidence" value="ECO:0007669"/>
    <property type="project" value="UniProtKB-KW"/>
</dbReference>
<keyword evidence="17" id="KW-1035">Host cytoplasm</keyword>
<dbReference type="EMBL" id="MT153442">
    <property type="protein sequence ID" value="QMP82220.1"/>
    <property type="molecule type" value="Viral_cRNA"/>
</dbReference>
<proteinExistence type="predicted"/>
<keyword evidence="9" id="KW-0949">S-adenosyl-L-methionine</keyword>
<dbReference type="Pfam" id="PF14314">
    <property type="entry name" value="Methyltrans_Mon_2nd"/>
    <property type="match status" value="1"/>
</dbReference>
<dbReference type="InterPro" id="IPR039530">
    <property type="entry name" value="L_methyltransferase_rhabdo"/>
</dbReference>
<dbReference type="PROSITE" id="PS51590">
    <property type="entry name" value="SAM_MT_MNV_L"/>
    <property type="match status" value="1"/>
</dbReference>
<evidence type="ECO:0000313" key="29">
    <source>
        <dbReference type="EMBL" id="QMP82220.1"/>
    </source>
</evidence>
<comment type="catalytic activity">
    <reaction evidence="20">
        <text>a 5'-end (5'-triphosphoguanosine)-(2'-O-methyladenylyl)-adenylyl-cytidylyl-adenosine in mRNA + S-adenosyl-L-methionine = a 5'-end (N(7)-methyl 5'-triphosphoguanosine)-(2'-O-methyladenylyl)-adenylyl-cytidylyl-adenosine in mRNA + S-adenosyl-L-homocysteine</text>
        <dbReference type="Rhea" id="RHEA:65440"/>
        <dbReference type="Rhea" id="RHEA-COMP:16798"/>
        <dbReference type="Rhea" id="RHEA-COMP:16801"/>
        <dbReference type="ChEBI" id="CHEBI:57856"/>
        <dbReference type="ChEBI" id="CHEBI:59789"/>
        <dbReference type="ChEBI" id="CHEBI:156482"/>
        <dbReference type="ChEBI" id="CHEBI:156483"/>
    </reaction>
</comment>
<evidence type="ECO:0000256" key="7">
    <source>
        <dbReference type="ARBA" id="ARBA00022664"/>
    </source>
</evidence>
<comment type="catalytic activity">
    <reaction evidence="25">
        <text>a 5'-end (5'-triphosphoguanosine)-adenylyl-adenylyl-cytidylyl-adenosine in mRNA + 2 S-adenosyl-L-methionine = a 5'-end (N(7)-methyl 5'-triphosphoguanosine)-(2'-O-methyladenylyl)-adenylyl-cytidylyl-adenosine in mRNA + 2 S-adenosyl-L-homocysteine + H(+)</text>
        <dbReference type="Rhea" id="RHEA:65376"/>
        <dbReference type="Rhea" id="RHEA-COMP:16797"/>
        <dbReference type="Rhea" id="RHEA-COMP:16798"/>
        <dbReference type="ChEBI" id="CHEBI:15378"/>
        <dbReference type="ChEBI" id="CHEBI:57856"/>
        <dbReference type="ChEBI" id="CHEBI:59789"/>
        <dbReference type="ChEBI" id="CHEBI:156483"/>
        <dbReference type="ChEBI" id="CHEBI:156484"/>
        <dbReference type="EC" id="2.1.1.375"/>
    </reaction>
</comment>
<keyword evidence="13" id="KW-0067">ATP-binding</keyword>
<dbReference type="Pfam" id="PF14318">
    <property type="entry name" value="Mononeg_mRNAcap"/>
    <property type="match status" value="1"/>
</dbReference>
<keyword evidence="5 29" id="KW-0696">RNA-directed RNA polymerase</keyword>
<evidence type="ECO:0000256" key="16">
    <source>
        <dbReference type="ARBA" id="ARBA00023042"/>
    </source>
</evidence>
<feature type="domain" description="Mononegavirus-type SAM-dependent 2'-O-MTase" evidence="28">
    <location>
        <begin position="1644"/>
        <end position="1840"/>
    </location>
</feature>
<evidence type="ECO:0000256" key="13">
    <source>
        <dbReference type="ARBA" id="ARBA00022840"/>
    </source>
</evidence>